<evidence type="ECO:0000313" key="2">
    <source>
        <dbReference type="Proteomes" id="UP000036947"/>
    </source>
</evidence>
<dbReference type="Proteomes" id="UP000036947">
    <property type="component" value="Unassembled WGS sequence"/>
</dbReference>
<dbReference type="PANTHER" id="PTHR46082:SF6">
    <property type="entry name" value="AAA+ ATPASE DOMAIN-CONTAINING PROTEIN-RELATED"/>
    <property type="match status" value="1"/>
</dbReference>
<proteinExistence type="predicted"/>
<sequence>MSARRPFRREDFDIAIICALPLEYDAVSYIFDEFWDEDGDHGLRLALLVGVCGAVPHSRDGEALLGDVVISKTIIQYDFSRRYPGKFIRKSTIEDNLGRPNRDIRNLAVIFETDRGLD</sequence>
<dbReference type="SUPFAM" id="SSF53167">
    <property type="entry name" value="Purine and uridine phosphorylases"/>
    <property type="match status" value="1"/>
</dbReference>
<dbReference type="GO" id="GO:0003824">
    <property type="term" value="F:catalytic activity"/>
    <property type="evidence" value="ECO:0007669"/>
    <property type="project" value="InterPro"/>
</dbReference>
<dbReference type="PANTHER" id="PTHR46082">
    <property type="entry name" value="ATP/GTP-BINDING PROTEIN-RELATED"/>
    <property type="match status" value="1"/>
</dbReference>
<evidence type="ECO:0000313" key="1">
    <source>
        <dbReference type="EMBL" id="KND87195.1"/>
    </source>
</evidence>
<keyword evidence="2" id="KW-1185">Reference proteome</keyword>
<organism evidence="1 2">
    <name type="scientific">Tolypocladium ophioglossoides (strain CBS 100239)</name>
    <name type="common">Snaketongue truffleclub</name>
    <name type="synonym">Elaphocordyceps ophioglossoides</name>
    <dbReference type="NCBI Taxonomy" id="1163406"/>
    <lineage>
        <taxon>Eukaryota</taxon>
        <taxon>Fungi</taxon>
        <taxon>Dikarya</taxon>
        <taxon>Ascomycota</taxon>
        <taxon>Pezizomycotina</taxon>
        <taxon>Sordariomycetes</taxon>
        <taxon>Hypocreomycetidae</taxon>
        <taxon>Hypocreales</taxon>
        <taxon>Ophiocordycipitaceae</taxon>
        <taxon>Tolypocladium</taxon>
    </lineage>
</organism>
<evidence type="ECO:0008006" key="3">
    <source>
        <dbReference type="Google" id="ProtNLM"/>
    </source>
</evidence>
<name>A0A0L0N089_TOLOC</name>
<dbReference type="Gene3D" id="3.40.50.1580">
    <property type="entry name" value="Nucleoside phosphorylase domain"/>
    <property type="match status" value="1"/>
</dbReference>
<dbReference type="STRING" id="1163406.A0A0L0N089"/>
<accession>A0A0L0N089</accession>
<dbReference type="AlphaFoldDB" id="A0A0L0N089"/>
<dbReference type="InterPro" id="IPR053137">
    <property type="entry name" value="NLR-like"/>
</dbReference>
<reference evidence="1 2" key="1">
    <citation type="journal article" date="2015" name="BMC Genomics">
        <title>The genome of the truffle-parasite Tolypocladium ophioglossoides and the evolution of antifungal peptaibiotics.</title>
        <authorList>
            <person name="Quandt C.A."/>
            <person name="Bushley K.E."/>
            <person name="Spatafora J.W."/>
        </authorList>
    </citation>
    <scope>NUCLEOTIDE SEQUENCE [LARGE SCALE GENOMIC DNA]</scope>
    <source>
        <strain evidence="1 2">CBS 100239</strain>
    </source>
</reference>
<gene>
    <name evidence="1" type="ORF">TOPH_08160</name>
</gene>
<comment type="caution">
    <text evidence="1">The sequence shown here is derived from an EMBL/GenBank/DDBJ whole genome shotgun (WGS) entry which is preliminary data.</text>
</comment>
<dbReference type="OrthoDB" id="4925214at2759"/>
<dbReference type="EMBL" id="LFRF01000040">
    <property type="protein sequence ID" value="KND87195.1"/>
    <property type="molecule type" value="Genomic_DNA"/>
</dbReference>
<dbReference type="InterPro" id="IPR035994">
    <property type="entry name" value="Nucleoside_phosphorylase_sf"/>
</dbReference>
<dbReference type="GO" id="GO:0009116">
    <property type="term" value="P:nucleoside metabolic process"/>
    <property type="evidence" value="ECO:0007669"/>
    <property type="project" value="InterPro"/>
</dbReference>
<protein>
    <recommendedName>
        <fullName evidence="3">Nucleoside phosphorylase domain-containing protein</fullName>
    </recommendedName>
</protein>